<dbReference type="RefSeq" id="WP_008697360.1">
    <property type="nucleotide sequence ID" value="NZ_ANOG01000458.1"/>
</dbReference>
<comment type="caution">
    <text evidence="3">The sequence shown here is derived from an EMBL/GenBank/DDBJ whole genome shotgun (WGS) entry which is preliminary data.</text>
</comment>
<protein>
    <submittedName>
        <fullName evidence="3">Secreted protein</fullName>
    </submittedName>
</protein>
<evidence type="ECO:0000256" key="2">
    <source>
        <dbReference type="SAM" id="SignalP"/>
    </source>
</evidence>
<feature type="signal peptide" evidence="2">
    <location>
        <begin position="1"/>
        <end position="31"/>
    </location>
</feature>
<evidence type="ECO:0000256" key="1">
    <source>
        <dbReference type="SAM" id="MobiDB-lite"/>
    </source>
</evidence>
<feature type="region of interest" description="Disordered" evidence="1">
    <location>
        <begin position="153"/>
        <end position="210"/>
    </location>
</feature>
<evidence type="ECO:0000313" key="3">
    <source>
        <dbReference type="EMBL" id="EMI19933.1"/>
    </source>
</evidence>
<dbReference type="Proteomes" id="UP000011991">
    <property type="component" value="Unassembled WGS sequence"/>
</dbReference>
<dbReference type="AlphaFoldDB" id="M5RKT0"/>
<feature type="chain" id="PRO_5004070807" evidence="2">
    <location>
        <begin position="32"/>
        <end position="316"/>
    </location>
</feature>
<keyword evidence="2" id="KW-0732">Signal</keyword>
<gene>
    <name evidence="3" type="ORF">RMSM_03150</name>
</gene>
<feature type="compositionally biased region" description="Polar residues" evidence="1">
    <location>
        <begin position="153"/>
        <end position="164"/>
    </location>
</feature>
<keyword evidence="4" id="KW-1185">Reference proteome</keyword>
<sequence>MKICLTQRVRRFLLSCFIAGITVAGSSASHAVDVNFDPKTDVAPLDSTVNGFDQWCGWGTHDSGPLAVAALSATSQQVKEIKEISDVTEACQAIEADEKNQANAPESSAVLDALFAVAESVSRRSRVSIQQMIEPFAMVAPYAQSSLEEISRLQQMAEKSSSTHDAVASSDNEAEADEVSSYEGTLPAPRVNTPEDHGADDLATADEDRSDLESLAVEEPIDVDAPGHQADDLLSSSYVMATPPPKSEASIGSAVDEILSSEPASNESVADDLKSDALPEAEVEVAEVEVAEVEVAEVEVAEVEVAEVEVAEVEVA</sequence>
<proteinExistence type="predicted"/>
<reference evidence="3 4" key="1">
    <citation type="journal article" date="2013" name="Mar. Genomics">
        <title>Expression of sulfatases in Rhodopirellula baltica and the diversity of sulfatases in the genus Rhodopirellula.</title>
        <authorList>
            <person name="Wegner C.E."/>
            <person name="Richter-Heitmann T."/>
            <person name="Klindworth A."/>
            <person name="Klockow C."/>
            <person name="Richter M."/>
            <person name="Achstetter T."/>
            <person name="Glockner F.O."/>
            <person name="Harder J."/>
        </authorList>
    </citation>
    <scope>NUCLEOTIDE SEQUENCE [LARGE SCALE GENOMIC DNA]</scope>
    <source>
        <strain evidence="3 4">SM1</strain>
    </source>
</reference>
<organism evidence="3 4">
    <name type="scientific">Rhodopirellula maiorica SM1</name>
    <dbReference type="NCBI Taxonomy" id="1265738"/>
    <lineage>
        <taxon>Bacteria</taxon>
        <taxon>Pseudomonadati</taxon>
        <taxon>Planctomycetota</taxon>
        <taxon>Planctomycetia</taxon>
        <taxon>Pirellulales</taxon>
        <taxon>Pirellulaceae</taxon>
        <taxon>Novipirellula</taxon>
    </lineage>
</organism>
<evidence type="ECO:0000313" key="4">
    <source>
        <dbReference type="Proteomes" id="UP000011991"/>
    </source>
</evidence>
<dbReference type="EMBL" id="ANOG01000458">
    <property type="protein sequence ID" value="EMI19933.1"/>
    <property type="molecule type" value="Genomic_DNA"/>
</dbReference>
<feature type="non-terminal residue" evidence="3">
    <location>
        <position position="316"/>
    </location>
</feature>
<accession>M5RKT0</accession>
<name>M5RKT0_9BACT</name>
<dbReference type="OrthoDB" id="292243at2"/>